<dbReference type="InterPro" id="IPR017959">
    <property type="entry name" value="Asn/Gln-tRNA_amidoTrfase_suB/E"/>
</dbReference>
<evidence type="ECO:0000256" key="4">
    <source>
        <dbReference type="ARBA" id="ARBA00022917"/>
    </source>
</evidence>
<evidence type="ECO:0000256" key="5">
    <source>
        <dbReference type="ARBA" id="ARBA00047913"/>
    </source>
</evidence>
<dbReference type="InterPro" id="IPR006075">
    <property type="entry name" value="Asn/Gln-tRNA_Trfase_suB/E_cat"/>
</dbReference>
<evidence type="ECO:0000256" key="1">
    <source>
        <dbReference type="ARBA" id="ARBA00022598"/>
    </source>
</evidence>
<feature type="non-terminal residue" evidence="8">
    <location>
        <position position="1"/>
    </location>
</feature>
<proteinExistence type="predicted"/>
<dbReference type="InterPro" id="IPR042114">
    <property type="entry name" value="GatB_C_1"/>
</dbReference>
<dbReference type="AlphaFoldDB" id="X0ZNC0"/>
<evidence type="ECO:0000313" key="8">
    <source>
        <dbReference type="EMBL" id="GAG71255.1"/>
    </source>
</evidence>
<dbReference type="GO" id="GO:0005524">
    <property type="term" value="F:ATP binding"/>
    <property type="evidence" value="ECO:0007669"/>
    <property type="project" value="UniProtKB-KW"/>
</dbReference>
<dbReference type="GO" id="GO:0016884">
    <property type="term" value="F:carbon-nitrogen ligase activity, with glutamine as amido-N-donor"/>
    <property type="evidence" value="ECO:0007669"/>
    <property type="project" value="InterPro"/>
</dbReference>
<name>X0ZNC0_9ZZZZ</name>
<comment type="catalytic activity">
    <reaction evidence="5">
        <text>L-glutamyl-tRNA(Gln) + L-glutamine + ATP + H2O = L-glutaminyl-tRNA(Gln) + L-glutamate + ADP + phosphate + H(+)</text>
        <dbReference type="Rhea" id="RHEA:17521"/>
        <dbReference type="Rhea" id="RHEA-COMP:9681"/>
        <dbReference type="Rhea" id="RHEA-COMP:9684"/>
        <dbReference type="ChEBI" id="CHEBI:15377"/>
        <dbReference type="ChEBI" id="CHEBI:15378"/>
        <dbReference type="ChEBI" id="CHEBI:29985"/>
        <dbReference type="ChEBI" id="CHEBI:30616"/>
        <dbReference type="ChEBI" id="CHEBI:43474"/>
        <dbReference type="ChEBI" id="CHEBI:58359"/>
        <dbReference type="ChEBI" id="CHEBI:78520"/>
        <dbReference type="ChEBI" id="CHEBI:78521"/>
        <dbReference type="ChEBI" id="CHEBI:456216"/>
    </reaction>
</comment>
<sequence length="124" mass="14295">GEEKDTSKETKGWDEVTGATVEQRSKEEAHDYRYFPEPDLPPLKIGEALVEEIRRDLPEMPHAREKRFVEQMGVKAADAKILAANPDLSEFFENTVSELKAWAESTGDEPEKDVNKRRTFLIWF</sequence>
<organism evidence="8">
    <name type="scientific">marine sediment metagenome</name>
    <dbReference type="NCBI Taxonomy" id="412755"/>
    <lineage>
        <taxon>unclassified sequences</taxon>
        <taxon>metagenomes</taxon>
        <taxon>ecological metagenomes</taxon>
    </lineage>
</organism>
<gene>
    <name evidence="8" type="ORF">S01H4_18654</name>
</gene>
<dbReference type="InterPro" id="IPR014746">
    <property type="entry name" value="Gln_synth/guanido_kin_cat_dom"/>
</dbReference>
<keyword evidence="2" id="KW-0547">Nucleotide-binding</keyword>
<feature type="compositionally biased region" description="Basic and acidic residues" evidence="6">
    <location>
        <begin position="1"/>
        <end position="14"/>
    </location>
</feature>
<feature type="domain" description="Aspartyl/Glutamyl-tRNA(Gln) amidotransferase subunit B/E catalytic" evidence="7">
    <location>
        <begin position="7"/>
        <end position="51"/>
    </location>
</feature>
<evidence type="ECO:0000256" key="2">
    <source>
        <dbReference type="ARBA" id="ARBA00022741"/>
    </source>
</evidence>
<reference evidence="8" key="1">
    <citation type="journal article" date="2014" name="Front. Microbiol.">
        <title>High frequency of phylogenetically diverse reductive dehalogenase-homologous genes in deep subseafloor sedimentary metagenomes.</title>
        <authorList>
            <person name="Kawai M."/>
            <person name="Futagami T."/>
            <person name="Toyoda A."/>
            <person name="Takaki Y."/>
            <person name="Nishi S."/>
            <person name="Hori S."/>
            <person name="Arai W."/>
            <person name="Tsubouchi T."/>
            <person name="Morono Y."/>
            <person name="Uchiyama I."/>
            <person name="Ito T."/>
            <person name="Fujiyama A."/>
            <person name="Inagaki F."/>
            <person name="Takami H."/>
        </authorList>
    </citation>
    <scope>NUCLEOTIDE SEQUENCE</scope>
    <source>
        <strain evidence="8">Expedition CK06-06</strain>
    </source>
</reference>
<dbReference type="EMBL" id="BART01008272">
    <property type="protein sequence ID" value="GAG71255.1"/>
    <property type="molecule type" value="Genomic_DNA"/>
</dbReference>
<accession>X0ZNC0</accession>
<evidence type="ECO:0000259" key="7">
    <source>
        <dbReference type="Pfam" id="PF02934"/>
    </source>
</evidence>
<protein>
    <recommendedName>
        <fullName evidence="7">Aspartyl/Glutamyl-tRNA(Gln) amidotransferase subunit B/E catalytic domain-containing protein</fullName>
    </recommendedName>
</protein>
<dbReference type="SUPFAM" id="SSF55931">
    <property type="entry name" value="Glutamine synthetase/guanido kinase"/>
    <property type="match status" value="1"/>
</dbReference>
<dbReference type="InterPro" id="IPR003789">
    <property type="entry name" value="Asn/Gln_tRNA_amidoTrase-B-like"/>
</dbReference>
<keyword evidence="1" id="KW-0436">Ligase</keyword>
<evidence type="ECO:0000256" key="6">
    <source>
        <dbReference type="SAM" id="MobiDB-lite"/>
    </source>
</evidence>
<keyword evidence="3" id="KW-0067">ATP-binding</keyword>
<dbReference type="SUPFAM" id="SSF89095">
    <property type="entry name" value="GatB/YqeY motif"/>
    <property type="match status" value="1"/>
</dbReference>
<dbReference type="Gene3D" id="1.10.150.380">
    <property type="entry name" value="GatB domain, N-terminal subdomain"/>
    <property type="match status" value="1"/>
</dbReference>
<keyword evidence="4" id="KW-0648">Protein biosynthesis</keyword>
<evidence type="ECO:0000256" key="3">
    <source>
        <dbReference type="ARBA" id="ARBA00022840"/>
    </source>
</evidence>
<feature type="region of interest" description="Disordered" evidence="6">
    <location>
        <begin position="1"/>
        <end position="37"/>
    </location>
</feature>
<dbReference type="PANTHER" id="PTHR11659">
    <property type="entry name" value="GLUTAMYL-TRNA GLN AMIDOTRANSFERASE SUBUNIT B MITOCHONDRIAL AND PROKARYOTIC PET112-RELATED"/>
    <property type="match status" value="1"/>
</dbReference>
<dbReference type="GO" id="GO:0006412">
    <property type="term" value="P:translation"/>
    <property type="evidence" value="ECO:0007669"/>
    <property type="project" value="UniProtKB-KW"/>
</dbReference>
<comment type="caution">
    <text evidence="8">The sequence shown here is derived from an EMBL/GenBank/DDBJ whole genome shotgun (WGS) entry which is preliminary data.</text>
</comment>
<feature type="compositionally biased region" description="Basic and acidic residues" evidence="6">
    <location>
        <begin position="23"/>
        <end position="36"/>
    </location>
</feature>
<dbReference type="Pfam" id="PF02934">
    <property type="entry name" value="GatB_N"/>
    <property type="match status" value="1"/>
</dbReference>